<keyword evidence="7 8" id="KW-0472">Membrane</keyword>
<feature type="transmembrane region" description="Helical" evidence="8">
    <location>
        <begin position="198"/>
        <end position="220"/>
    </location>
</feature>
<sequence>MLDIGTFRHVCIAASSLPAGALIICVLLCLATKSCVKTHCTDTNFLPSLSAAVGSNEPQRTIWIISILISSAWRLLILFNSYINSCKLFNSYSGGHLSVSNLPYLSSFIEIFSLNMLSIVSSSDNYIQHRNYFCAFALFSVVYMITDVYVLQLRLKTIENVFLSNILRKKICLMIFYLICLLVLILCFWIHMTFCPPYAYTVFSAVEYAAIFANIIYHYTTSNTFEDISMRRMITYFCTGRTIPFVNMKSEQPLLEVVRMVALTAF</sequence>
<dbReference type="PANTHER" id="PTHR12892:SF11">
    <property type="entry name" value="POST-GPI ATTACHMENT TO PROTEINS FACTOR 2"/>
    <property type="match status" value="1"/>
</dbReference>
<evidence type="ECO:0000313" key="10">
    <source>
        <dbReference type="Proteomes" id="UP000050792"/>
    </source>
</evidence>
<feature type="transmembrane region" description="Helical" evidence="8">
    <location>
        <begin position="171"/>
        <end position="192"/>
    </location>
</feature>
<comment type="subcellular location">
    <subcellularLocation>
        <location evidence="1">Golgi apparatus membrane</location>
        <topology evidence="1">Multi-pass membrane protein</topology>
    </subcellularLocation>
</comment>
<keyword evidence="4 8" id="KW-0812">Transmembrane</keyword>
<proteinExistence type="inferred from homology"/>
<keyword evidence="10" id="KW-1185">Reference proteome</keyword>
<dbReference type="Pfam" id="PF10277">
    <property type="entry name" value="Frag1"/>
    <property type="match status" value="1"/>
</dbReference>
<protein>
    <recommendedName>
        <fullName evidence="9">CWH43-like N-terminal domain-containing protein</fullName>
    </recommendedName>
</protein>
<evidence type="ECO:0000256" key="3">
    <source>
        <dbReference type="ARBA" id="ARBA00022502"/>
    </source>
</evidence>
<evidence type="ECO:0000259" key="9">
    <source>
        <dbReference type="Pfam" id="PF10277"/>
    </source>
</evidence>
<name>A0AA85G198_9TREM</name>
<dbReference type="InterPro" id="IPR019402">
    <property type="entry name" value="CWH43_N"/>
</dbReference>
<keyword evidence="5 8" id="KW-1133">Transmembrane helix</keyword>
<evidence type="ECO:0000256" key="1">
    <source>
        <dbReference type="ARBA" id="ARBA00004653"/>
    </source>
</evidence>
<feature type="domain" description="CWH43-like N-terminal" evidence="9">
    <location>
        <begin position="7"/>
        <end position="227"/>
    </location>
</feature>
<evidence type="ECO:0000256" key="4">
    <source>
        <dbReference type="ARBA" id="ARBA00022692"/>
    </source>
</evidence>
<evidence type="ECO:0000256" key="6">
    <source>
        <dbReference type="ARBA" id="ARBA00023034"/>
    </source>
</evidence>
<evidence type="ECO:0000256" key="5">
    <source>
        <dbReference type="ARBA" id="ARBA00022989"/>
    </source>
</evidence>
<feature type="transmembrane region" description="Helical" evidence="8">
    <location>
        <begin position="62"/>
        <end position="82"/>
    </location>
</feature>
<dbReference type="GO" id="GO:0006506">
    <property type="term" value="P:GPI anchor biosynthetic process"/>
    <property type="evidence" value="ECO:0007669"/>
    <property type="project" value="UniProtKB-KW"/>
</dbReference>
<dbReference type="GO" id="GO:0005789">
    <property type="term" value="C:endoplasmic reticulum membrane"/>
    <property type="evidence" value="ECO:0007669"/>
    <property type="project" value="TreeGrafter"/>
</dbReference>
<dbReference type="GO" id="GO:0000139">
    <property type="term" value="C:Golgi membrane"/>
    <property type="evidence" value="ECO:0007669"/>
    <property type="project" value="UniProtKB-SubCell"/>
</dbReference>
<reference evidence="10" key="1">
    <citation type="submission" date="2022-06" db="EMBL/GenBank/DDBJ databases">
        <authorList>
            <person name="Berger JAMES D."/>
            <person name="Berger JAMES D."/>
        </authorList>
    </citation>
    <scope>NUCLEOTIDE SEQUENCE [LARGE SCALE GENOMIC DNA]</scope>
</reference>
<evidence type="ECO:0000256" key="7">
    <source>
        <dbReference type="ARBA" id="ARBA00023136"/>
    </source>
</evidence>
<organism evidence="10 11">
    <name type="scientific">Schistosoma rodhaini</name>
    <dbReference type="NCBI Taxonomy" id="6188"/>
    <lineage>
        <taxon>Eukaryota</taxon>
        <taxon>Metazoa</taxon>
        <taxon>Spiralia</taxon>
        <taxon>Lophotrochozoa</taxon>
        <taxon>Platyhelminthes</taxon>
        <taxon>Trematoda</taxon>
        <taxon>Digenea</taxon>
        <taxon>Strigeidida</taxon>
        <taxon>Schistosomatoidea</taxon>
        <taxon>Schistosomatidae</taxon>
        <taxon>Schistosoma</taxon>
    </lineage>
</organism>
<evidence type="ECO:0000313" key="11">
    <source>
        <dbReference type="WBParaSite" id="SRDH1_75100.1"/>
    </source>
</evidence>
<evidence type="ECO:0000256" key="2">
    <source>
        <dbReference type="ARBA" id="ARBA00007414"/>
    </source>
</evidence>
<dbReference type="InterPro" id="IPR039545">
    <property type="entry name" value="PGAP2"/>
</dbReference>
<dbReference type="AlphaFoldDB" id="A0AA85G198"/>
<comment type="similarity">
    <text evidence="2">Belongs to the PGAP2 family.</text>
</comment>
<keyword evidence="6" id="KW-0333">Golgi apparatus</keyword>
<reference evidence="11" key="2">
    <citation type="submission" date="2023-11" db="UniProtKB">
        <authorList>
            <consortium name="WormBaseParasite"/>
        </authorList>
    </citation>
    <scope>IDENTIFICATION</scope>
</reference>
<keyword evidence="3" id="KW-0337">GPI-anchor biosynthesis</keyword>
<dbReference type="PANTHER" id="PTHR12892">
    <property type="entry name" value="FGF RECEPTOR ACTIVATING PROTEIN 1"/>
    <property type="match status" value="1"/>
</dbReference>
<dbReference type="WBParaSite" id="SRDH1_75100.1">
    <property type="protein sequence ID" value="SRDH1_75100.1"/>
    <property type="gene ID" value="SRDH1_75100"/>
</dbReference>
<evidence type="ECO:0000256" key="8">
    <source>
        <dbReference type="SAM" id="Phobius"/>
    </source>
</evidence>
<dbReference type="Proteomes" id="UP000050792">
    <property type="component" value="Unassembled WGS sequence"/>
</dbReference>
<feature type="transmembrane region" description="Helical" evidence="8">
    <location>
        <begin position="132"/>
        <end position="151"/>
    </location>
</feature>
<accession>A0AA85G198</accession>